<dbReference type="Pfam" id="PF00753">
    <property type="entry name" value="Lactamase_B"/>
    <property type="match status" value="1"/>
</dbReference>
<evidence type="ECO:0000313" key="2">
    <source>
        <dbReference type="EMBL" id="MBC8587534.1"/>
    </source>
</evidence>
<dbReference type="SUPFAM" id="SSF56281">
    <property type="entry name" value="Metallo-hydrolase/oxidoreductase"/>
    <property type="match status" value="1"/>
</dbReference>
<evidence type="ECO:0000313" key="3">
    <source>
        <dbReference type="Proteomes" id="UP000601171"/>
    </source>
</evidence>
<comment type="caution">
    <text evidence="2">The sequence shown here is derived from an EMBL/GenBank/DDBJ whole genome shotgun (WGS) entry which is preliminary data.</text>
</comment>
<feature type="domain" description="Metallo-beta-lactamase" evidence="1">
    <location>
        <begin position="22"/>
        <end position="245"/>
    </location>
</feature>
<dbReference type="CDD" id="cd07713">
    <property type="entry name" value="DHPS-like_MBL-fold"/>
    <property type="match status" value="1"/>
</dbReference>
<dbReference type="SMART" id="SM00849">
    <property type="entry name" value="Lactamase_B"/>
    <property type="match status" value="1"/>
</dbReference>
<dbReference type="InterPro" id="IPR052926">
    <property type="entry name" value="Metallo-beta-lactamase_dom"/>
</dbReference>
<dbReference type="AlphaFoldDB" id="A0A926IJ10"/>
<evidence type="ECO:0000259" key="1">
    <source>
        <dbReference type="SMART" id="SM00849"/>
    </source>
</evidence>
<accession>A0A926IJ10</accession>
<dbReference type="PANTHER" id="PTHR13754">
    <property type="entry name" value="METALLO-BETA-LACTAMASE SUPERFAMILY PROTEIN"/>
    <property type="match status" value="1"/>
</dbReference>
<dbReference type="InterPro" id="IPR041712">
    <property type="entry name" value="DHPS-like_MBL-fold"/>
</dbReference>
<keyword evidence="3" id="KW-1185">Reference proteome</keyword>
<gene>
    <name evidence="2" type="ORF">H8707_04675</name>
</gene>
<dbReference type="RefSeq" id="WP_262428986.1">
    <property type="nucleotide sequence ID" value="NZ_JACRTG010000012.1"/>
</dbReference>
<dbReference type="PANTHER" id="PTHR13754:SF13">
    <property type="entry name" value="METALLO-BETA-LACTAMASE SUPERFAMILY PROTEIN (AFU_ORTHOLOGUE AFUA_3G07630)"/>
    <property type="match status" value="1"/>
</dbReference>
<reference evidence="2" key="1">
    <citation type="submission" date="2020-08" db="EMBL/GenBank/DDBJ databases">
        <title>Genome public.</title>
        <authorList>
            <person name="Liu C."/>
            <person name="Sun Q."/>
        </authorList>
    </citation>
    <scope>NUCLEOTIDE SEQUENCE</scope>
    <source>
        <strain evidence="2">BX21</strain>
    </source>
</reference>
<sequence length="276" mass="30421">MVEIITLMENVATEHKALVPLHGLSVFVRTPEINVLFDCGSEGTALNNARLMNVPVETADCIVLSHSHYDHSGGLPSFIEKGVKGPLYTGRAFFEPKYAYDGVKYTYLGAGFDEEYLAENKIVHKVCSDFTKLADGCYLFGDFPRKYEFETIPKRFVRGNPPHTIIDDFKDEICLVLESSKGLIVVVGCSHPGILNMLTRISEKLNQPIYAVLGGTHLVEADDERIKITIAKMKEMGLKILGLSHCSGQTAEFAAQDDIEVKSCHLGVGDCFAVES</sequence>
<dbReference type="InterPro" id="IPR036866">
    <property type="entry name" value="RibonucZ/Hydroxyglut_hydro"/>
</dbReference>
<dbReference type="Gene3D" id="3.60.15.10">
    <property type="entry name" value="Ribonuclease Z/Hydroxyacylglutathione hydrolase-like"/>
    <property type="match status" value="1"/>
</dbReference>
<proteinExistence type="predicted"/>
<name>A0A926IJ10_9FIRM</name>
<protein>
    <submittedName>
        <fullName evidence="2">MBL fold metallo-hydrolase</fullName>
    </submittedName>
</protein>
<dbReference type="EMBL" id="JACRTG010000012">
    <property type="protein sequence ID" value="MBC8587534.1"/>
    <property type="molecule type" value="Genomic_DNA"/>
</dbReference>
<organism evidence="2 3">
    <name type="scientific">Paratissierella segnis</name>
    <dbReference type="NCBI Taxonomy" id="2763679"/>
    <lineage>
        <taxon>Bacteria</taxon>
        <taxon>Bacillati</taxon>
        <taxon>Bacillota</taxon>
        <taxon>Tissierellia</taxon>
        <taxon>Tissierellales</taxon>
        <taxon>Tissierellaceae</taxon>
        <taxon>Paratissierella</taxon>
    </lineage>
</organism>
<dbReference type="Proteomes" id="UP000601171">
    <property type="component" value="Unassembled WGS sequence"/>
</dbReference>
<dbReference type="GO" id="GO:0016740">
    <property type="term" value="F:transferase activity"/>
    <property type="evidence" value="ECO:0007669"/>
    <property type="project" value="TreeGrafter"/>
</dbReference>
<dbReference type="InterPro" id="IPR001279">
    <property type="entry name" value="Metallo-B-lactamas"/>
</dbReference>